<dbReference type="EC" id="5.1.1.3" evidence="2 7"/>
<evidence type="ECO:0000256" key="6">
    <source>
        <dbReference type="ARBA" id="ARBA00023316"/>
    </source>
</evidence>
<evidence type="ECO:0000256" key="4">
    <source>
        <dbReference type="ARBA" id="ARBA00022984"/>
    </source>
</evidence>
<feature type="binding site" evidence="7">
    <location>
        <begin position="12"/>
        <end position="13"/>
    </location>
    <ligand>
        <name>substrate</name>
    </ligand>
</feature>
<evidence type="ECO:0000256" key="2">
    <source>
        <dbReference type="ARBA" id="ARBA00013090"/>
    </source>
</evidence>
<evidence type="ECO:0000256" key="7">
    <source>
        <dbReference type="HAMAP-Rule" id="MF_00258"/>
    </source>
</evidence>
<name>A0A5M8FPX2_9GAMM</name>
<dbReference type="HAMAP" id="MF_00258">
    <property type="entry name" value="Glu_racemase"/>
    <property type="match status" value="1"/>
</dbReference>
<dbReference type="GO" id="GO:0071555">
    <property type="term" value="P:cell wall organization"/>
    <property type="evidence" value="ECO:0007669"/>
    <property type="project" value="UniProtKB-KW"/>
</dbReference>
<evidence type="ECO:0000256" key="3">
    <source>
        <dbReference type="ARBA" id="ARBA00022960"/>
    </source>
</evidence>
<reference evidence="9 10" key="1">
    <citation type="submission" date="2019-09" db="EMBL/GenBank/DDBJ databases">
        <title>Whole-genome sequence of the purple sulfur bacterium Thiohalocapsa marina DSM 19078.</title>
        <authorList>
            <person name="Kyndt J.A."/>
            <person name="Meyer T.E."/>
        </authorList>
    </citation>
    <scope>NUCLEOTIDE SEQUENCE [LARGE SCALE GENOMIC DNA]</scope>
    <source>
        <strain evidence="9 10">DSM 19078</strain>
    </source>
</reference>
<keyword evidence="10" id="KW-1185">Reference proteome</keyword>
<evidence type="ECO:0000256" key="5">
    <source>
        <dbReference type="ARBA" id="ARBA00023235"/>
    </source>
</evidence>
<dbReference type="Pfam" id="PF01177">
    <property type="entry name" value="Asp_Glu_race"/>
    <property type="match status" value="1"/>
</dbReference>
<keyword evidence="6 7" id="KW-0961">Cell wall biogenesis/degradation</keyword>
<dbReference type="PANTHER" id="PTHR21198">
    <property type="entry name" value="GLUTAMATE RACEMASE"/>
    <property type="match status" value="1"/>
</dbReference>
<feature type="active site" description="Proton donor/acceptor" evidence="7">
    <location>
        <position position="185"/>
    </location>
</feature>
<feature type="compositionally biased region" description="Basic and acidic residues" evidence="8">
    <location>
        <begin position="282"/>
        <end position="298"/>
    </location>
</feature>
<evidence type="ECO:0000256" key="1">
    <source>
        <dbReference type="ARBA" id="ARBA00001602"/>
    </source>
</evidence>
<dbReference type="SUPFAM" id="SSF53681">
    <property type="entry name" value="Aspartate/glutamate racemase"/>
    <property type="match status" value="2"/>
</dbReference>
<dbReference type="GO" id="GO:0008881">
    <property type="term" value="F:glutamate racemase activity"/>
    <property type="evidence" value="ECO:0007669"/>
    <property type="project" value="UniProtKB-UniRule"/>
</dbReference>
<keyword evidence="3 7" id="KW-0133">Cell shape</keyword>
<dbReference type="PANTHER" id="PTHR21198:SF2">
    <property type="entry name" value="GLUTAMATE RACEMASE"/>
    <property type="match status" value="1"/>
</dbReference>
<feature type="active site" description="Proton donor/acceptor" evidence="7">
    <location>
        <position position="75"/>
    </location>
</feature>
<evidence type="ECO:0000313" key="10">
    <source>
        <dbReference type="Proteomes" id="UP000322981"/>
    </source>
</evidence>
<dbReference type="FunFam" id="3.40.50.1860:FF:000001">
    <property type="entry name" value="Glutamate racemase"/>
    <property type="match status" value="1"/>
</dbReference>
<dbReference type="PROSITE" id="PS00923">
    <property type="entry name" value="ASP_GLU_RACEMASE_1"/>
    <property type="match status" value="1"/>
</dbReference>
<dbReference type="UniPathway" id="UPA00219"/>
<dbReference type="InterPro" id="IPR018187">
    <property type="entry name" value="Asp/Glu_racemase_AS_1"/>
</dbReference>
<accession>A0A5M8FPX2</accession>
<dbReference type="InterPro" id="IPR004391">
    <property type="entry name" value="Glu_race"/>
</dbReference>
<evidence type="ECO:0000313" key="9">
    <source>
        <dbReference type="EMBL" id="KAA6186953.1"/>
    </source>
</evidence>
<proteinExistence type="inferred from homology"/>
<dbReference type="GO" id="GO:0009252">
    <property type="term" value="P:peptidoglycan biosynthetic process"/>
    <property type="evidence" value="ECO:0007669"/>
    <property type="project" value="UniProtKB-UniRule"/>
</dbReference>
<keyword evidence="4 7" id="KW-0573">Peptidoglycan synthesis</keyword>
<comment type="similarity">
    <text evidence="7">Belongs to the aspartate/glutamate racemases family.</text>
</comment>
<feature type="binding site" evidence="7">
    <location>
        <begin position="76"/>
        <end position="77"/>
    </location>
    <ligand>
        <name>substrate</name>
    </ligand>
</feature>
<comment type="function">
    <text evidence="7">Provides the (R)-glutamate required for cell wall biosynthesis.</text>
</comment>
<comment type="pathway">
    <text evidence="7">Cell wall biogenesis; peptidoglycan biosynthesis.</text>
</comment>
<dbReference type="NCBIfam" id="TIGR00067">
    <property type="entry name" value="glut_race"/>
    <property type="match status" value="1"/>
</dbReference>
<feature type="binding site" evidence="7">
    <location>
        <begin position="44"/>
        <end position="45"/>
    </location>
    <ligand>
        <name>substrate</name>
    </ligand>
</feature>
<dbReference type="InterPro" id="IPR033134">
    <property type="entry name" value="Asp/Glu_racemase_AS_2"/>
</dbReference>
<feature type="region of interest" description="Disordered" evidence="8">
    <location>
        <begin position="268"/>
        <end position="298"/>
    </location>
</feature>
<organism evidence="9 10">
    <name type="scientific">Thiohalocapsa marina</name>
    <dbReference type="NCBI Taxonomy" id="424902"/>
    <lineage>
        <taxon>Bacteria</taxon>
        <taxon>Pseudomonadati</taxon>
        <taxon>Pseudomonadota</taxon>
        <taxon>Gammaproteobacteria</taxon>
        <taxon>Chromatiales</taxon>
        <taxon>Chromatiaceae</taxon>
        <taxon>Thiohalocapsa</taxon>
    </lineage>
</organism>
<dbReference type="RefSeq" id="WP_150090439.1">
    <property type="nucleotide sequence ID" value="NZ_JBFUOH010000120.1"/>
</dbReference>
<comment type="catalytic activity">
    <reaction evidence="1 7">
        <text>L-glutamate = D-glutamate</text>
        <dbReference type="Rhea" id="RHEA:12813"/>
        <dbReference type="ChEBI" id="CHEBI:29985"/>
        <dbReference type="ChEBI" id="CHEBI:29986"/>
        <dbReference type="EC" id="5.1.1.3"/>
    </reaction>
</comment>
<gene>
    <name evidence="7" type="primary">murI</name>
    <name evidence="9" type="ORF">F2Q65_03435</name>
</gene>
<keyword evidence="5 7" id="KW-0413">Isomerase</keyword>
<protein>
    <recommendedName>
        <fullName evidence="2 7">Glutamate racemase</fullName>
        <ecNumber evidence="2 7">5.1.1.3</ecNumber>
    </recommendedName>
</protein>
<dbReference type="OrthoDB" id="9801055at2"/>
<dbReference type="EMBL" id="VWXX01000003">
    <property type="protein sequence ID" value="KAA6186953.1"/>
    <property type="molecule type" value="Genomic_DNA"/>
</dbReference>
<evidence type="ECO:0000256" key="8">
    <source>
        <dbReference type="SAM" id="MobiDB-lite"/>
    </source>
</evidence>
<dbReference type="PROSITE" id="PS00924">
    <property type="entry name" value="ASP_GLU_RACEMASE_2"/>
    <property type="match status" value="1"/>
</dbReference>
<dbReference type="InterPro" id="IPR001920">
    <property type="entry name" value="Asp/Glu_race"/>
</dbReference>
<sequence length="298" mass="31886">MTARLGPIGVFDSGVGGLTVLREIRRELPAEDLLYIADSGHAPYGDKPAHQVEARAIAIGERLRNEGAKAVVVACNTATAIAAQSLRARLDIPVIAMEPAIKPAAEQTRSGVVGVLATSGTLVSDRFLQLVGRFRERVEVLVRPCPGLVEQVEAGQLDSDATRALLADYVLPLLARGADTLVLGCTHYPHLAPLIRELAGPDVIITDSGAAVARQVRRRLTETGLLNPRQDPGAERIWTSAAPAAQTVQLIRQLWHASVRVDCFPHNSPADAGVTPGTPPERANDTPNHRTEDQPPWP</sequence>
<dbReference type="InterPro" id="IPR015942">
    <property type="entry name" value="Asp/Glu/hydantoin_racemase"/>
</dbReference>
<dbReference type="Proteomes" id="UP000322981">
    <property type="component" value="Unassembled WGS sequence"/>
</dbReference>
<comment type="caution">
    <text evidence="9">The sequence shown here is derived from an EMBL/GenBank/DDBJ whole genome shotgun (WGS) entry which is preliminary data.</text>
</comment>
<dbReference type="GO" id="GO:0008360">
    <property type="term" value="P:regulation of cell shape"/>
    <property type="evidence" value="ECO:0007669"/>
    <property type="project" value="UniProtKB-KW"/>
</dbReference>
<dbReference type="Gene3D" id="3.40.50.1860">
    <property type="match status" value="2"/>
</dbReference>
<feature type="binding site" evidence="7">
    <location>
        <begin position="186"/>
        <end position="187"/>
    </location>
    <ligand>
        <name>substrate</name>
    </ligand>
</feature>
<dbReference type="AlphaFoldDB" id="A0A5M8FPX2"/>